<proteinExistence type="predicted"/>
<comment type="caution">
    <text evidence="2">The sequence shown here is derived from an EMBL/GenBank/DDBJ whole genome shotgun (WGS) entry which is preliminary data.</text>
</comment>
<keyword evidence="3" id="KW-1185">Reference proteome</keyword>
<feature type="compositionally biased region" description="Polar residues" evidence="1">
    <location>
        <begin position="1"/>
        <end position="19"/>
    </location>
</feature>
<feature type="region of interest" description="Disordered" evidence="1">
    <location>
        <begin position="270"/>
        <end position="326"/>
    </location>
</feature>
<feature type="compositionally biased region" description="Basic residues" evidence="1">
    <location>
        <begin position="277"/>
        <end position="289"/>
    </location>
</feature>
<reference evidence="2 3" key="1">
    <citation type="submission" date="2013-05" db="EMBL/GenBank/DDBJ databases">
        <title>Draft genome sequence of Rubidibacter lacunae KORDI 51-2.</title>
        <authorList>
            <person name="Choi D.H."/>
            <person name="Noh J.H."/>
            <person name="Kwon K.-K."/>
            <person name="Lee J.-H."/>
            <person name="Ryu J.-Y."/>
        </authorList>
    </citation>
    <scope>NUCLEOTIDE SEQUENCE [LARGE SCALE GENOMIC DNA]</scope>
    <source>
        <strain evidence="2 3">KORDI 51-2</strain>
    </source>
</reference>
<dbReference type="AlphaFoldDB" id="U5DIS9"/>
<dbReference type="RefSeq" id="WP_022608015.1">
    <property type="nucleotide sequence ID" value="NZ_ASSJ01000068.1"/>
</dbReference>
<feature type="compositionally biased region" description="Pro residues" evidence="1">
    <location>
        <begin position="24"/>
        <end position="63"/>
    </location>
</feature>
<evidence type="ECO:0000313" key="3">
    <source>
        <dbReference type="Proteomes" id="UP000016960"/>
    </source>
</evidence>
<organism evidence="2 3">
    <name type="scientific">Rubidibacter lacunae KORDI 51-2</name>
    <dbReference type="NCBI Taxonomy" id="582515"/>
    <lineage>
        <taxon>Bacteria</taxon>
        <taxon>Bacillati</taxon>
        <taxon>Cyanobacteriota</taxon>
        <taxon>Cyanophyceae</taxon>
        <taxon>Oscillatoriophycideae</taxon>
        <taxon>Chroococcales</taxon>
        <taxon>Aphanothecaceae</taxon>
        <taxon>Rubidibacter</taxon>
    </lineage>
</organism>
<dbReference type="PANTHER" id="PTHR48125:SF12">
    <property type="entry name" value="AT HOOK TRANSCRIPTION FACTOR FAMILY-RELATED"/>
    <property type="match status" value="1"/>
</dbReference>
<sequence>MSPPTHQSGSPQPDESQSELLPAPVRPQSPKPNATPPQHLQPPTAPSKPVAPTPPRPAPPSAATPPTGDGDTADTLVTSARKHPIPPPSSPKQFRAIGLLRGRYQPEPDGLTRGSLFVSDGEEEQEVKSVLLGRTISVVKNHLNLEQPHLWVVYPRTRQREGDLHVQIVGVWEPETLKPDLAESETEPTSDAIESGYFSVRGEVVYYAEDKNKIVVSIRQTARQPSDKPKLFKLELYGTLAQANARGRFWDFQVAFQNNQLVVREATCIGAMPPKKPGTKKSRPPHHGPHRDGDSRSTARLPELADNRSTAGQRVPKPIKRTGTDC</sequence>
<dbReference type="STRING" id="582515.KR51_00026190"/>
<dbReference type="InParanoid" id="U5DIS9"/>
<dbReference type="PANTHER" id="PTHR48125">
    <property type="entry name" value="LP07818P1"/>
    <property type="match status" value="1"/>
</dbReference>
<gene>
    <name evidence="2" type="ORF">KR51_00026190</name>
</gene>
<dbReference type="eggNOG" id="ENOG502Z8D1">
    <property type="taxonomic scope" value="Bacteria"/>
</dbReference>
<dbReference type="Proteomes" id="UP000016960">
    <property type="component" value="Unassembled WGS sequence"/>
</dbReference>
<name>U5DIS9_9CHRO</name>
<feature type="region of interest" description="Disordered" evidence="1">
    <location>
        <begin position="1"/>
        <end position="93"/>
    </location>
</feature>
<feature type="compositionally biased region" description="Low complexity" evidence="1">
    <location>
        <begin position="64"/>
        <end position="75"/>
    </location>
</feature>
<accession>U5DIS9</accession>
<evidence type="ECO:0000313" key="2">
    <source>
        <dbReference type="EMBL" id="ERN40837.1"/>
    </source>
</evidence>
<evidence type="ECO:0000256" key="1">
    <source>
        <dbReference type="SAM" id="MobiDB-lite"/>
    </source>
</evidence>
<dbReference type="EMBL" id="ASSJ01000068">
    <property type="protein sequence ID" value="ERN40837.1"/>
    <property type="molecule type" value="Genomic_DNA"/>
</dbReference>
<protein>
    <submittedName>
        <fullName evidence="2">Uncharacterized protein</fullName>
    </submittedName>
</protein>
<dbReference type="OrthoDB" id="423098at2"/>